<dbReference type="EMBL" id="ML210276">
    <property type="protein sequence ID" value="TFK21186.1"/>
    <property type="molecule type" value="Genomic_DNA"/>
</dbReference>
<keyword evidence="1" id="KW-0732">Signal</keyword>
<feature type="signal peptide" evidence="1">
    <location>
        <begin position="1"/>
        <end position="19"/>
    </location>
</feature>
<feature type="chain" id="PRO_5022864826" evidence="1">
    <location>
        <begin position="20"/>
        <end position="98"/>
    </location>
</feature>
<protein>
    <submittedName>
        <fullName evidence="2">Uncharacterized protein</fullName>
    </submittedName>
</protein>
<sequence length="98" mass="10528">MVCIGVIFCLGFSVPAARDQGIVLGASVSSILVTRLILNIRDPLLRSREHTEASKIGDTTSEVGAFTTIINTYQTDLEADMLSSYSDFPASEKTGGMR</sequence>
<evidence type="ECO:0000256" key="1">
    <source>
        <dbReference type="SAM" id="SignalP"/>
    </source>
</evidence>
<name>A0A5C3KLN8_COPMA</name>
<organism evidence="2 3">
    <name type="scientific">Coprinopsis marcescibilis</name>
    <name type="common">Agaric fungus</name>
    <name type="synonym">Psathyrella marcescibilis</name>
    <dbReference type="NCBI Taxonomy" id="230819"/>
    <lineage>
        <taxon>Eukaryota</taxon>
        <taxon>Fungi</taxon>
        <taxon>Dikarya</taxon>
        <taxon>Basidiomycota</taxon>
        <taxon>Agaricomycotina</taxon>
        <taxon>Agaricomycetes</taxon>
        <taxon>Agaricomycetidae</taxon>
        <taxon>Agaricales</taxon>
        <taxon>Agaricineae</taxon>
        <taxon>Psathyrellaceae</taxon>
        <taxon>Coprinopsis</taxon>
    </lineage>
</organism>
<dbReference type="Proteomes" id="UP000307440">
    <property type="component" value="Unassembled WGS sequence"/>
</dbReference>
<evidence type="ECO:0000313" key="3">
    <source>
        <dbReference type="Proteomes" id="UP000307440"/>
    </source>
</evidence>
<gene>
    <name evidence="2" type="ORF">FA15DRAFT_672810</name>
</gene>
<proteinExistence type="predicted"/>
<reference evidence="2 3" key="1">
    <citation type="journal article" date="2019" name="Nat. Ecol. Evol.">
        <title>Megaphylogeny resolves global patterns of mushroom evolution.</title>
        <authorList>
            <person name="Varga T."/>
            <person name="Krizsan K."/>
            <person name="Foldi C."/>
            <person name="Dima B."/>
            <person name="Sanchez-Garcia M."/>
            <person name="Sanchez-Ramirez S."/>
            <person name="Szollosi G.J."/>
            <person name="Szarkandi J.G."/>
            <person name="Papp V."/>
            <person name="Albert L."/>
            <person name="Andreopoulos W."/>
            <person name="Angelini C."/>
            <person name="Antonin V."/>
            <person name="Barry K.W."/>
            <person name="Bougher N.L."/>
            <person name="Buchanan P."/>
            <person name="Buyck B."/>
            <person name="Bense V."/>
            <person name="Catcheside P."/>
            <person name="Chovatia M."/>
            <person name="Cooper J."/>
            <person name="Damon W."/>
            <person name="Desjardin D."/>
            <person name="Finy P."/>
            <person name="Geml J."/>
            <person name="Haridas S."/>
            <person name="Hughes K."/>
            <person name="Justo A."/>
            <person name="Karasinski D."/>
            <person name="Kautmanova I."/>
            <person name="Kiss B."/>
            <person name="Kocsube S."/>
            <person name="Kotiranta H."/>
            <person name="LaButti K.M."/>
            <person name="Lechner B.E."/>
            <person name="Liimatainen K."/>
            <person name="Lipzen A."/>
            <person name="Lukacs Z."/>
            <person name="Mihaltcheva S."/>
            <person name="Morgado L.N."/>
            <person name="Niskanen T."/>
            <person name="Noordeloos M.E."/>
            <person name="Ohm R.A."/>
            <person name="Ortiz-Santana B."/>
            <person name="Ovrebo C."/>
            <person name="Racz N."/>
            <person name="Riley R."/>
            <person name="Savchenko A."/>
            <person name="Shiryaev A."/>
            <person name="Soop K."/>
            <person name="Spirin V."/>
            <person name="Szebenyi C."/>
            <person name="Tomsovsky M."/>
            <person name="Tulloss R.E."/>
            <person name="Uehling J."/>
            <person name="Grigoriev I.V."/>
            <person name="Vagvolgyi C."/>
            <person name="Papp T."/>
            <person name="Martin F.M."/>
            <person name="Miettinen O."/>
            <person name="Hibbett D.S."/>
            <person name="Nagy L.G."/>
        </authorList>
    </citation>
    <scope>NUCLEOTIDE SEQUENCE [LARGE SCALE GENOMIC DNA]</scope>
    <source>
        <strain evidence="2 3">CBS 121175</strain>
    </source>
</reference>
<dbReference type="AlphaFoldDB" id="A0A5C3KLN8"/>
<evidence type="ECO:0000313" key="2">
    <source>
        <dbReference type="EMBL" id="TFK21186.1"/>
    </source>
</evidence>
<accession>A0A5C3KLN8</accession>
<keyword evidence="3" id="KW-1185">Reference proteome</keyword>